<dbReference type="GO" id="GO:0016279">
    <property type="term" value="F:protein-lysine N-methyltransferase activity"/>
    <property type="evidence" value="ECO:0007669"/>
    <property type="project" value="TreeGrafter"/>
</dbReference>
<proteinExistence type="predicted"/>
<evidence type="ECO:0000313" key="3">
    <source>
        <dbReference type="Proteomes" id="UP000320333"/>
    </source>
</evidence>
<dbReference type="STRING" id="246404.A0A507F6T3"/>
<dbReference type="InterPro" id="IPR001214">
    <property type="entry name" value="SET_dom"/>
</dbReference>
<dbReference type="CDD" id="cd10527">
    <property type="entry name" value="SET_LSMT"/>
    <property type="match status" value="1"/>
</dbReference>
<keyword evidence="3" id="KW-1185">Reference proteome</keyword>
<accession>A0A507F6T3</accession>
<dbReference type="Gene3D" id="3.90.1410.10">
    <property type="entry name" value="set domain protein methyltransferase, domain 1"/>
    <property type="match status" value="1"/>
</dbReference>
<evidence type="ECO:0000259" key="1">
    <source>
        <dbReference type="PROSITE" id="PS50280"/>
    </source>
</evidence>
<feature type="domain" description="SET" evidence="1">
    <location>
        <begin position="25"/>
        <end position="277"/>
    </location>
</feature>
<dbReference type="InterPro" id="IPR046341">
    <property type="entry name" value="SET_dom_sf"/>
</dbReference>
<dbReference type="Pfam" id="PF00856">
    <property type="entry name" value="SET"/>
    <property type="match status" value="1"/>
</dbReference>
<gene>
    <name evidence="2" type="ORF">CcCBS67573_g05992</name>
</gene>
<evidence type="ECO:0000313" key="2">
    <source>
        <dbReference type="EMBL" id="TPX71989.1"/>
    </source>
</evidence>
<reference evidence="2 3" key="1">
    <citation type="journal article" date="2019" name="Sci. Rep.">
        <title>Comparative genomics of chytrid fungi reveal insights into the obligate biotrophic and pathogenic lifestyle of Synchytrium endobioticum.</title>
        <authorList>
            <person name="van de Vossenberg B.T.L.H."/>
            <person name="Warris S."/>
            <person name="Nguyen H.D.T."/>
            <person name="van Gent-Pelzer M.P.E."/>
            <person name="Joly D.L."/>
            <person name="van de Geest H.C."/>
            <person name="Bonants P.J.M."/>
            <person name="Smith D.S."/>
            <person name="Levesque C.A."/>
            <person name="van der Lee T.A.J."/>
        </authorList>
    </citation>
    <scope>NUCLEOTIDE SEQUENCE [LARGE SCALE GENOMIC DNA]</scope>
    <source>
        <strain evidence="2 3">CBS 675.73</strain>
    </source>
</reference>
<comment type="caution">
    <text evidence="2">The sequence shown here is derived from an EMBL/GenBank/DDBJ whole genome shotgun (WGS) entry which is preliminary data.</text>
</comment>
<dbReference type="SUPFAM" id="SSF82199">
    <property type="entry name" value="SET domain"/>
    <property type="match status" value="1"/>
</dbReference>
<dbReference type="InterPro" id="IPR050600">
    <property type="entry name" value="SETD3_SETD6_MTase"/>
</dbReference>
<organism evidence="2 3">
    <name type="scientific">Chytriomyces confervae</name>
    <dbReference type="NCBI Taxonomy" id="246404"/>
    <lineage>
        <taxon>Eukaryota</taxon>
        <taxon>Fungi</taxon>
        <taxon>Fungi incertae sedis</taxon>
        <taxon>Chytridiomycota</taxon>
        <taxon>Chytridiomycota incertae sedis</taxon>
        <taxon>Chytridiomycetes</taxon>
        <taxon>Chytridiales</taxon>
        <taxon>Chytriomycetaceae</taxon>
        <taxon>Chytriomyces</taxon>
    </lineage>
</organism>
<dbReference type="PROSITE" id="PS50280">
    <property type="entry name" value="SET"/>
    <property type="match status" value="1"/>
</dbReference>
<dbReference type="OrthoDB" id="441812at2759"/>
<dbReference type="Proteomes" id="UP000320333">
    <property type="component" value="Unassembled WGS sequence"/>
</dbReference>
<dbReference type="AlphaFoldDB" id="A0A507F6T3"/>
<protein>
    <recommendedName>
        <fullName evidence="1">SET domain-containing protein</fullName>
    </recommendedName>
</protein>
<sequence>MEFTDFLATTHRVNLEHVQFHPSHESMDLQESDKTSTNIDKGMGLFANGSLRAHQLIVRIPPSCLMSAASVAQWNNPGLVKCVEALRCEDNMKTHERRVILAGLLLASALSESHELSDAVQWVPYMRVLPSLDSINTPVMYKEGSLELRLLSGTGVDASRAAKLNKLQREYNELKHAFSFLDPQGKELAEKNADLSFVSFDRFLWADAVFWSRVISFKSAHESNHLNSDLHMVPLIDFANHSETPEMHWRVDPSDTSISLFATRDVQSATELHISYGEKPNSELLFIHGFTVRDNVHDCVVFQAPVVEAFGEGDEDAFVAQVKMHAMQLLGVAPLVRLKRGVDQEGVAKDGFLGRLMLETCGILDEDSLLVMMVSVLDLSDFASLLESEELQREDVLEMFSGYSLLDVLLLRVWTVLLDLVESRLHELSESEAHEEVGIQQEGGMTRQRLQFVEILRDGHYKILTDAYKLMGNLQAEYSQREDVVQYLTEMGQ</sequence>
<dbReference type="EMBL" id="QEAP01000236">
    <property type="protein sequence ID" value="TPX71989.1"/>
    <property type="molecule type" value="Genomic_DNA"/>
</dbReference>
<name>A0A507F6T3_9FUNG</name>
<dbReference type="PANTHER" id="PTHR13271">
    <property type="entry name" value="UNCHARACTERIZED PUTATIVE METHYLTRANSFERASE"/>
    <property type="match status" value="1"/>
</dbReference>